<protein>
    <submittedName>
        <fullName evidence="2">ANKS1A protein</fullName>
    </submittedName>
</protein>
<dbReference type="OrthoDB" id="414418at2759"/>
<keyword evidence="1" id="KW-1133">Transmembrane helix</keyword>
<name>A0A812RKE5_9DINO</name>
<keyword evidence="3" id="KW-1185">Reference proteome</keyword>
<keyword evidence="1" id="KW-0812">Transmembrane</keyword>
<evidence type="ECO:0000256" key="1">
    <source>
        <dbReference type="SAM" id="Phobius"/>
    </source>
</evidence>
<feature type="transmembrane region" description="Helical" evidence="1">
    <location>
        <begin position="46"/>
        <end position="67"/>
    </location>
</feature>
<feature type="transmembrane region" description="Helical" evidence="1">
    <location>
        <begin position="109"/>
        <end position="131"/>
    </location>
</feature>
<dbReference type="Proteomes" id="UP000601435">
    <property type="component" value="Unassembled WGS sequence"/>
</dbReference>
<evidence type="ECO:0000313" key="2">
    <source>
        <dbReference type="EMBL" id="CAE7446371.1"/>
    </source>
</evidence>
<sequence>MLLTSPFLERQSLPKVLNFYNIWWAVDHWICTHWDDRNKDRDRMVANVRLGLALLILAFFLSLPVLYRAHALKVEAASALLMSAAMDQLCRHGIPEWVATWRLYWRVQLLLLMTLKLHPLSLSAAVAFLIWRSFTTMFPDSWA</sequence>
<comment type="caution">
    <text evidence="2">The sequence shown here is derived from an EMBL/GenBank/DDBJ whole genome shotgun (WGS) entry which is preliminary data.</text>
</comment>
<dbReference type="AlphaFoldDB" id="A0A812RKE5"/>
<reference evidence="2" key="1">
    <citation type="submission" date="2021-02" db="EMBL/GenBank/DDBJ databases">
        <authorList>
            <person name="Dougan E. K."/>
            <person name="Rhodes N."/>
            <person name="Thang M."/>
            <person name="Chan C."/>
        </authorList>
    </citation>
    <scope>NUCLEOTIDE SEQUENCE</scope>
</reference>
<keyword evidence="1" id="KW-0472">Membrane</keyword>
<evidence type="ECO:0000313" key="3">
    <source>
        <dbReference type="Proteomes" id="UP000601435"/>
    </source>
</evidence>
<gene>
    <name evidence="2" type="primary">ANKS1A</name>
    <name evidence="2" type="ORF">SNEC2469_LOCUS12309</name>
</gene>
<proteinExistence type="predicted"/>
<dbReference type="EMBL" id="CAJNJA010019498">
    <property type="protein sequence ID" value="CAE7446371.1"/>
    <property type="molecule type" value="Genomic_DNA"/>
</dbReference>
<accession>A0A812RKE5</accession>
<organism evidence="2 3">
    <name type="scientific">Symbiodinium necroappetens</name>
    <dbReference type="NCBI Taxonomy" id="1628268"/>
    <lineage>
        <taxon>Eukaryota</taxon>
        <taxon>Sar</taxon>
        <taxon>Alveolata</taxon>
        <taxon>Dinophyceae</taxon>
        <taxon>Suessiales</taxon>
        <taxon>Symbiodiniaceae</taxon>
        <taxon>Symbiodinium</taxon>
    </lineage>
</organism>